<dbReference type="STRING" id="5722.A2F3C8"/>
<protein>
    <recommendedName>
        <fullName evidence="4">NEDD8-activating enzyme E1 regulatory subunit</fullName>
    </recommendedName>
</protein>
<dbReference type="InterPro" id="IPR030667">
    <property type="entry name" value="APP-BP1"/>
</dbReference>
<dbReference type="FunFam" id="3.40.50.720:FF:001662">
    <property type="entry name" value="NEDD8-activating enzyme E1 regulatory subunit"/>
    <property type="match status" value="1"/>
</dbReference>
<keyword evidence="7" id="KW-1185">Reference proteome</keyword>
<dbReference type="Proteomes" id="UP000001542">
    <property type="component" value="Unassembled WGS sequence"/>
</dbReference>
<name>A2F3C8_TRIV3</name>
<comment type="similarity">
    <text evidence="2 4">Belongs to the ubiquitin-activating E1 family. ULA1 subfamily.</text>
</comment>
<dbReference type="Pfam" id="PF00899">
    <property type="entry name" value="ThiF"/>
    <property type="match status" value="1"/>
</dbReference>
<dbReference type="OrthoDB" id="1708823at2759"/>
<dbReference type="VEuPathDB" id="TrichDB:TVAGG3_0161330"/>
<comment type="pathway">
    <text evidence="1 4">Protein modification; protein neddylation.</text>
</comment>
<dbReference type="GO" id="GO:0045116">
    <property type="term" value="P:protein neddylation"/>
    <property type="evidence" value="ECO:0000318"/>
    <property type="project" value="GO_Central"/>
</dbReference>
<dbReference type="SMR" id="A2F3C8"/>
<evidence type="ECO:0000256" key="2">
    <source>
        <dbReference type="ARBA" id="ARBA00006868"/>
    </source>
</evidence>
<dbReference type="VEuPathDB" id="TrichDB:TVAG_357810"/>
<dbReference type="InterPro" id="IPR035985">
    <property type="entry name" value="Ubiquitin-activating_enz"/>
</dbReference>
<dbReference type="PANTHER" id="PTHR10953:SF29">
    <property type="entry name" value="NEDD8-ACTIVATING ENZYME E1 REGULATORY SUBUNIT"/>
    <property type="match status" value="1"/>
</dbReference>
<dbReference type="InterPro" id="IPR045886">
    <property type="entry name" value="ThiF/MoeB/HesA"/>
</dbReference>
<organism evidence="6 7">
    <name type="scientific">Trichomonas vaginalis (strain ATCC PRA-98 / G3)</name>
    <dbReference type="NCBI Taxonomy" id="412133"/>
    <lineage>
        <taxon>Eukaryota</taxon>
        <taxon>Metamonada</taxon>
        <taxon>Parabasalia</taxon>
        <taxon>Trichomonadida</taxon>
        <taxon>Trichomonadidae</taxon>
        <taxon>Trichomonas</taxon>
    </lineage>
</organism>
<reference evidence="6" key="2">
    <citation type="journal article" date="2007" name="Science">
        <title>Draft genome sequence of the sexually transmitted pathogen Trichomonas vaginalis.</title>
        <authorList>
            <person name="Carlton J.M."/>
            <person name="Hirt R.P."/>
            <person name="Silva J.C."/>
            <person name="Delcher A.L."/>
            <person name="Schatz M."/>
            <person name="Zhao Q."/>
            <person name="Wortman J.R."/>
            <person name="Bidwell S.L."/>
            <person name="Alsmark U.C.M."/>
            <person name="Besteiro S."/>
            <person name="Sicheritz-Ponten T."/>
            <person name="Noel C.J."/>
            <person name="Dacks J.B."/>
            <person name="Foster P.G."/>
            <person name="Simillion C."/>
            <person name="Van de Peer Y."/>
            <person name="Miranda-Saavedra D."/>
            <person name="Barton G.J."/>
            <person name="Westrop G.D."/>
            <person name="Mueller S."/>
            <person name="Dessi D."/>
            <person name="Fiori P.L."/>
            <person name="Ren Q."/>
            <person name="Paulsen I."/>
            <person name="Zhang H."/>
            <person name="Bastida-Corcuera F.D."/>
            <person name="Simoes-Barbosa A."/>
            <person name="Brown M.T."/>
            <person name="Hayes R.D."/>
            <person name="Mukherjee M."/>
            <person name="Okumura C.Y."/>
            <person name="Schneider R."/>
            <person name="Smith A.J."/>
            <person name="Vanacova S."/>
            <person name="Villalvazo M."/>
            <person name="Haas B.J."/>
            <person name="Pertea M."/>
            <person name="Feldblyum T.V."/>
            <person name="Utterback T.R."/>
            <person name="Shu C.L."/>
            <person name="Osoegawa K."/>
            <person name="de Jong P.J."/>
            <person name="Hrdy I."/>
            <person name="Horvathova L."/>
            <person name="Zubacova Z."/>
            <person name="Dolezal P."/>
            <person name="Malik S.B."/>
            <person name="Logsdon J.M. Jr."/>
            <person name="Henze K."/>
            <person name="Gupta A."/>
            <person name="Wang C.C."/>
            <person name="Dunne R.L."/>
            <person name="Upcroft J.A."/>
            <person name="Upcroft P."/>
            <person name="White O."/>
            <person name="Salzberg S.L."/>
            <person name="Tang P."/>
            <person name="Chiu C.-H."/>
            <person name="Lee Y.-S."/>
            <person name="Embley T.M."/>
            <person name="Coombs G.H."/>
            <person name="Mottram J.C."/>
            <person name="Tachezy J."/>
            <person name="Fraser-Liggett C.M."/>
            <person name="Johnson P.J."/>
        </authorList>
    </citation>
    <scope>NUCLEOTIDE SEQUENCE [LARGE SCALE GENOMIC DNA]</scope>
    <source>
        <strain evidence="6">G3</strain>
    </source>
</reference>
<dbReference type="EMBL" id="DS113596">
    <property type="protein sequence ID" value="EAY00575.1"/>
    <property type="molecule type" value="Genomic_DNA"/>
</dbReference>
<dbReference type="GO" id="GO:0019781">
    <property type="term" value="F:NEDD8 activating enzyme activity"/>
    <property type="evidence" value="ECO:0000318"/>
    <property type="project" value="GO_Central"/>
</dbReference>
<dbReference type="InterPro" id="IPR000594">
    <property type="entry name" value="ThiF_NAD_FAD-bd"/>
</dbReference>
<sequence>MQEKYDRQIRLWGEAGQRDINNAIVISLGSGSVASEFLKNLVLHAVGKIIIIDDAVVTEQDLHDNFMIEPDSLGKPRADEMARLLNELNPDPQIITIHKSPNDMEALNEQTINEDAFIVTYNNQSTEFLEKLSDFVREHQARQVHIQACGFMGAIYLDCKNHYSFEGPSPNTLFWNDFRIINPFPALKEFFDSFDLEKIPIELHANLPFPVILYHARNRYIEKTGKQPEFSEFRRFIKSLERDADKENSIDTAYENSVLALNEYLPPNTESSFSIVDDFPENDPFWRLVRSAKAFYQKHGAMPHSGEIPDVETTPDLYATLKKLYREKSNEDWQEVFQGMYDIPEDFKNRFKKNIWRIKGKKYPPLKESLKQISAENDFIHDQETNDSLNAIQNVFISSRMFFTKSGKVPKLSDIDEIKTILKEIGAPQNESLNQVTEHILQFQGAALPSVVSTISAFAAEEVTKAIIRQQIPIDPVFIYDAVHGQATNPKM</sequence>
<proteinExistence type="inferred from homology"/>
<dbReference type="OMA" id="KLITHQY"/>
<feature type="domain" description="THIF-type NAD/FAD binding fold" evidence="5">
    <location>
        <begin position="5"/>
        <end position="158"/>
    </location>
</feature>
<dbReference type="InParanoid" id="A2F3C8"/>
<evidence type="ECO:0000256" key="1">
    <source>
        <dbReference type="ARBA" id="ARBA00005032"/>
    </source>
</evidence>
<reference evidence="6" key="1">
    <citation type="submission" date="2006-10" db="EMBL/GenBank/DDBJ databases">
        <authorList>
            <person name="Amadeo P."/>
            <person name="Zhao Q."/>
            <person name="Wortman J."/>
            <person name="Fraser-Liggett C."/>
            <person name="Carlton J."/>
        </authorList>
    </citation>
    <scope>NUCLEOTIDE SEQUENCE</scope>
    <source>
        <strain evidence="6">G3</strain>
    </source>
</reference>
<dbReference type="FunCoup" id="A2F3C8">
    <property type="interactions" value="907"/>
</dbReference>
<evidence type="ECO:0000256" key="3">
    <source>
        <dbReference type="ARBA" id="ARBA00022786"/>
    </source>
</evidence>
<evidence type="ECO:0000313" key="7">
    <source>
        <dbReference type="Proteomes" id="UP000001542"/>
    </source>
</evidence>
<evidence type="ECO:0000256" key="4">
    <source>
        <dbReference type="PIRNR" id="PIRNR039099"/>
    </source>
</evidence>
<dbReference type="PANTHER" id="PTHR10953">
    <property type="entry name" value="UBIQUITIN-ACTIVATING ENZYME E1"/>
    <property type="match status" value="1"/>
</dbReference>
<dbReference type="RefSeq" id="XP_001313504.1">
    <property type="nucleotide sequence ID" value="XM_001313503.1"/>
</dbReference>
<keyword evidence="3 4" id="KW-0833">Ubl conjugation pathway</keyword>
<dbReference type="PIRSF" id="PIRSF039099">
    <property type="entry name" value="APP-BP1"/>
    <property type="match status" value="1"/>
</dbReference>
<dbReference type="UniPathway" id="UPA00885"/>
<dbReference type="GO" id="GO:0005737">
    <property type="term" value="C:cytoplasm"/>
    <property type="evidence" value="ECO:0000318"/>
    <property type="project" value="GO_Central"/>
</dbReference>
<gene>
    <name evidence="6" type="ORF">TVAG_357810</name>
</gene>
<evidence type="ECO:0000259" key="5">
    <source>
        <dbReference type="Pfam" id="PF00899"/>
    </source>
</evidence>
<evidence type="ECO:0000313" key="6">
    <source>
        <dbReference type="EMBL" id="EAY00575.1"/>
    </source>
</evidence>
<dbReference type="Gene3D" id="3.40.50.720">
    <property type="entry name" value="NAD(P)-binding Rossmann-like Domain"/>
    <property type="match status" value="2"/>
</dbReference>
<dbReference type="KEGG" id="tva:4758397"/>
<accession>A2F3C8</accession>
<dbReference type="AlphaFoldDB" id="A2F3C8"/>
<dbReference type="SUPFAM" id="SSF69572">
    <property type="entry name" value="Activating enzymes of the ubiquitin-like proteins"/>
    <property type="match status" value="1"/>
</dbReference>
<dbReference type="eggNOG" id="KOG2016">
    <property type="taxonomic scope" value="Eukaryota"/>
</dbReference>